<dbReference type="Gene3D" id="3.40.640.10">
    <property type="entry name" value="Type I PLP-dependent aspartate aminotransferase-like (Major domain)"/>
    <property type="match status" value="1"/>
</dbReference>
<evidence type="ECO:0000256" key="2">
    <source>
        <dbReference type="ARBA" id="ARBA00022679"/>
    </source>
</evidence>
<dbReference type="SUPFAM" id="SSF53383">
    <property type="entry name" value="PLP-dependent transferases"/>
    <property type="match status" value="1"/>
</dbReference>
<comment type="caution">
    <text evidence="5">The sequence shown here is derived from an EMBL/GenBank/DDBJ whole genome shotgun (WGS) entry which is preliminary data.</text>
</comment>
<evidence type="ECO:0000313" key="5">
    <source>
        <dbReference type="EMBL" id="KAH0860830.1"/>
    </source>
</evidence>
<dbReference type="Proteomes" id="UP000824890">
    <property type="component" value="Unassembled WGS sequence"/>
</dbReference>
<dbReference type="InterPro" id="IPR015424">
    <property type="entry name" value="PyrdxlP-dep_Trfase"/>
</dbReference>
<accession>A0ABQ7XY03</accession>
<sequence>MQIQRKMVNQAKMARYRHLVFHILEFLQKHQLYPDEQILKYGGRAAPLVTFLLNPNVVQELRGDKQYNLQMLKERYQTRLNEGITQHKLVPEETVTVIDSRCGEKFSVYKGSGNDSITQQFDACASWWTQGPDPVFQVRHVMFPENVYEPALKCAELLVDGVGKGWASRVYFSDNGSTAIEIALKMAFRKFCVDHETLLEFSEGRDEKKHIVVKVLALRGSYHGDTLGAMEAQAPSPYTGFLQQPYTGKGLFLDPSTDILFNGA</sequence>
<keyword evidence="1" id="KW-0032">Aminotransferase</keyword>
<reference evidence="5 6" key="1">
    <citation type="submission" date="2021-05" db="EMBL/GenBank/DDBJ databases">
        <title>Genome Assembly of Synthetic Allotetraploid Brassica napus Reveals Homoeologous Exchanges between Subgenomes.</title>
        <authorList>
            <person name="Davis J.T."/>
        </authorList>
    </citation>
    <scope>NUCLEOTIDE SEQUENCE [LARGE SCALE GENOMIC DNA]</scope>
    <source>
        <strain evidence="6">cv. Da-Ae</strain>
        <tissue evidence="5">Seedling</tissue>
    </source>
</reference>
<keyword evidence="2" id="KW-0808">Transferase</keyword>
<organism evidence="5 6">
    <name type="scientific">Brassica napus</name>
    <name type="common">Rape</name>
    <dbReference type="NCBI Taxonomy" id="3708"/>
    <lineage>
        <taxon>Eukaryota</taxon>
        <taxon>Viridiplantae</taxon>
        <taxon>Streptophyta</taxon>
        <taxon>Embryophyta</taxon>
        <taxon>Tracheophyta</taxon>
        <taxon>Spermatophyta</taxon>
        <taxon>Magnoliopsida</taxon>
        <taxon>eudicotyledons</taxon>
        <taxon>Gunneridae</taxon>
        <taxon>Pentapetalae</taxon>
        <taxon>rosids</taxon>
        <taxon>malvids</taxon>
        <taxon>Brassicales</taxon>
        <taxon>Brassicaceae</taxon>
        <taxon>Brassiceae</taxon>
        <taxon>Brassica</taxon>
    </lineage>
</organism>
<feature type="domain" description="Eukaryotic translation initiation factor 3 subunit E N-terminal" evidence="4">
    <location>
        <begin position="11"/>
        <end position="79"/>
    </location>
</feature>
<evidence type="ECO:0000259" key="4">
    <source>
        <dbReference type="SMART" id="SM01186"/>
    </source>
</evidence>
<gene>
    <name evidence="5" type="ORF">HID58_089091</name>
</gene>
<protein>
    <recommendedName>
        <fullName evidence="4">Eukaryotic translation initiation factor 3 subunit E N-terminal domain-containing protein</fullName>
    </recommendedName>
</protein>
<dbReference type="Pfam" id="PF00202">
    <property type="entry name" value="Aminotran_3"/>
    <property type="match status" value="1"/>
</dbReference>
<keyword evidence="3" id="KW-0663">Pyridoxal phosphate</keyword>
<evidence type="ECO:0000313" key="6">
    <source>
        <dbReference type="Proteomes" id="UP000824890"/>
    </source>
</evidence>
<dbReference type="SMART" id="SM01186">
    <property type="entry name" value="eIF3_N"/>
    <property type="match status" value="1"/>
</dbReference>
<dbReference type="Gene3D" id="3.90.1150.10">
    <property type="entry name" value="Aspartate Aminotransferase, domain 1"/>
    <property type="match status" value="1"/>
</dbReference>
<dbReference type="InterPro" id="IPR019010">
    <property type="entry name" value="eIF3e_N"/>
</dbReference>
<dbReference type="InterPro" id="IPR015422">
    <property type="entry name" value="PyrdxlP-dep_Trfase_small"/>
</dbReference>
<name>A0ABQ7XY03_BRANA</name>
<dbReference type="InterPro" id="IPR015421">
    <property type="entry name" value="PyrdxlP-dep_Trfase_major"/>
</dbReference>
<dbReference type="PANTHER" id="PTHR42684:SF12">
    <property type="entry name" value="EUKARYOTIC TRANSLATION INITIATION FACTOR 3 SUBUNIT E N-TERMINAL DOMAIN-CONTAINING PROTEIN"/>
    <property type="match status" value="1"/>
</dbReference>
<evidence type="ECO:0000256" key="3">
    <source>
        <dbReference type="ARBA" id="ARBA00022898"/>
    </source>
</evidence>
<dbReference type="PANTHER" id="PTHR42684">
    <property type="entry name" value="ADENOSYLMETHIONINE-8-AMINO-7-OXONONANOATE AMINOTRANSFERASE"/>
    <property type="match status" value="1"/>
</dbReference>
<dbReference type="InterPro" id="IPR005814">
    <property type="entry name" value="Aminotrans_3"/>
</dbReference>
<evidence type="ECO:0000256" key="1">
    <source>
        <dbReference type="ARBA" id="ARBA00022576"/>
    </source>
</evidence>
<keyword evidence="6" id="KW-1185">Reference proteome</keyword>
<dbReference type="EMBL" id="JAGKQM010000019">
    <property type="protein sequence ID" value="KAH0860830.1"/>
    <property type="molecule type" value="Genomic_DNA"/>
</dbReference>
<proteinExistence type="predicted"/>